<comment type="caution">
    <text evidence="1">The sequence shown here is derived from an EMBL/GenBank/DDBJ whole genome shotgun (WGS) entry which is preliminary data.</text>
</comment>
<sequence length="84" mass="9170">VVFNEDTFPFSQTQPTHIPLFPPADISLDTFNIQLSQSGPIGEGTSSDAVQTPEVLCQGSEPESVLNDQLQDDQMCQSDHIAHK</sequence>
<protein>
    <submittedName>
        <fullName evidence="1">Uncharacterized protein</fullName>
    </submittedName>
</protein>
<dbReference type="Proteomes" id="UP000823775">
    <property type="component" value="Unassembled WGS sequence"/>
</dbReference>
<gene>
    <name evidence="1" type="ORF">HAX54_040465</name>
</gene>
<feature type="non-terminal residue" evidence="1">
    <location>
        <position position="1"/>
    </location>
</feature>
<keyword evidence="2" id="KW-1185">Reference proteome</keyword>
<organism evidence="1 2">
    <name type="scientific">Datura stramonium</name>
    <name type="common">Jimsonweed</name>
    <name type="synonym">Common thornapple</name>
    <dbReference type="NCBI Taxonomy" id="4076"/>
    <lineage>
        <taxon>Eukaryota</taxon>
        <taxon>Viridiplantae</taxon>
        <taxon>Streptophyta</taxon>
        <taxon>Embryophyta</taxon>
        <taxon>Tracheophyta</taxon>
        <taxon>Spermatophyta</taxon>
        <taxon>Magnoliopsida</taxon>
        <taxon>eudicotyledons</taxon>
        <taxon>Gunneridae</taxon>
        <taxon>Pentapetalae</taxon>
        <taxon>asterids</taxon>
        <taxon>lamiids</taxon>
        <taxon>Solanales</taxon>
        <taxon>Solanaceae</taxon>
        <taxon>Solanoideae</taxon>
        <taxon>Datureae</taxon>
        <taxon>Datura</taxon>
    </lineage>
</organism>
<name>A0ABS8VP79_DATST</name>
<proteinExistence type="predicted"/>
<evidence type="ECO:0000313" key="1">
    <source>
        <dbReference type="EMBL" id="MCE0482074.1"/>
    </source>
</evidence>
<accession>A0ABS8VP79</accession>
<dbReference type="EMBL" id="JACEIK010005714">
    <property type="protein sequence ID" value="MCE0482074.1"/>
    <property type="molecule type" value="Genomic_DNA"/>
</dbReference>
<evidence type="ECO:0000313" key="2">
    <source>
        <dbReference type="Proteomes" id="UP000823775"/>
    </source>
</evidence>
<reference evidence="1 2" key="1">
    <citation type="journal article" date="2021" name="BMC Genomics">
        <title>Datura genome reveals duplications of psychoactive alkaloid biosynthetic genes and high mutation rate following tissue culture.</title>
        <authorList>
            <person name="Rajewski A."/>
            <person name="Carter-House D."/>
            <person name="Stajich J."/>
            <person name="Litt A."/>
        </authorList>
    </citation>
    <scope>NUCLEOTIDE SEQUENCE [LARGE SCALE GENOMIC DNA]</scope>
    <source>
        <strain evidence="1">AR-01</strain>
    </source>
</reference>